<sequence length="733" mass="77936">MTDETASGPAVEPASHYFAVQAKATVPLPTAASVEAKALLDAGGILTKLVKTVIDVVTNIVLAPVRIFNFILDAVISLLGGSASPDPGPDPAPDPTPVDPEPSPNYLTNPKLIATIPGLSDGYERDDPVVVLTDTRGYKIYTLNNAVTLAGSHWVSVSPIDAVNFTVQGAPNIAFDAAAVAMLRDSQGRETLYLTDPSRDMALIVAPESGNARELQLPPGSTPGDIVASPDGKRVYIANRGYPDFVSPSIAVIDPGSTNVSQIPLEFRPDKLFVTADSKRLVALHSNGSIAVIDTASRQVSKILQGPSVGLWDRVVMSGNGRLYFTSISELGVVDTVDTSSGSSSKITLPSGSFQISLLALSPKGDRLFTYAMDGTLSVIDTASRKVLGSDRTPGSVDWALGGAMMRGNLTVSPDGRRVYVLSPGVGQPPITGALATFDVTKNKFIGEPLPVGHLATSVAVSADSSRVYVASMTADGSHAVYVIDSGKPLLQKAIQAPASTADLYNRLRDLTDWPQGKDGVAIDAVKSKADGKMRLIVYLGGTQLDEGATRGTLRNVPLYFEGDADTSGIIEKIDRALKTLPQGTEIMLVGFSQGGMDAQAVESDWKHGAHRGSVTTVVTFASPMILPPGANEDHVIFLREDSDSVPMLTDWLNFLNVQDHNGKWRQAGQVFEFDSGIDYPLIEDPLGLKAHGDRRTYSMVATAFDKSKAPEYAVVKADLARFRGDIVNYWQY</sequence>
<dbReference type="InterPro" id="IPR029058">
    <property type="entry name" value="AB_hydrolase_fold"/>
</dbReference>
<dbReference type="AlphaFoldDB" id="A0A375YQB1"/>
<feature type="region of interest" description="Disordered" evidence="1">
    <location>
        <begin position="85"/>
        <end position="107"/>
    </location>
</feature>
<organism evidence="2 3">
    <name type="scientific">Mycolicibacterium parafortuitum</name>
    <name type="common">Mycobacterium parafortuitum</name>
    <dbReference type="NCBI Taxonomy" id="39692"/>
    <lineage>
        <taxon>Bacteria</taxon>
        <taxon>Bacillati</taxon>
        <taxon>Actinomycetota</taxon>
        <taxon>Actinomycetes</taxon>
        <taxon>Mycobacteriales</taxon>
        <taxon>Mycobacteriaceae</taxon>
        <taxon>Mycolicibacterium</taxon>
    </lineage>
</organism>
<reference evidence="2 3" key="1">
    <citation type="submission" date="2018-05" db="EMBL/GenBank/DDBJ databases">
        <authorList>
            <consortium name="IHU Genomes"/>
        </authorList>
    </citation>
    <scope>NUCLEOTIDE SEQUENCE [LARGE SCALE GENOMIC DNA]</scope>
    <source>
        <strain evidence="2 3">P7335</strain>
    </source>
</reference>
<dbReference type="RefSeq" id="WP_133057242.1">
    <property type="nucleotide sequence ID" value="NZ_MVID01000013.1"/>
</dbReference>
<protein>
    <submittedName>
        <fullName evidence="2">40-residue YVTN family beta-propeller repeat-containing protein [Thermobispora bispora DSM]</fullName>
    </submittedName>
</protein>
<proteinExistence type="predicted"/>
<dbReference type="PANTHER" id="PTHR47197">
    <property type="entry name" value="PROTEIN NIRF"/>
    <property type="match status" value="1"/>
</dbReference>
<evidence type="ECO:0000256" key="1">
    <source>
        <dbReference type="SAM" id="MobiDB-lite"/>
    </source>
</evidence>
<evidence type="ECO:0000313" key="2">
    <source>
        <dbReference type="EMBL" id="SRX83377.1"/>
    </source>
</evidence>
<name>A0A375YQB1_MYCPF</name>
<dbReference type="EMBL" id="UEGS01000001">
    <property type="protein sequence ID" value="SRX83377.1"/>
    <property type="molecule type" value="Genomic_DNA"/>
</dbReference>
<dbReference type="PANTHER" id="PTHR47197:SF3">
    <property type="entry name" value="DIHYDRO-HEME D1 DEHYDROGENASE"/>
    <property type="match status" value="1"/>
</dbReference>
<dbReference type="InterPro" id="IPR015943">
    <property type="entry name" value="WD40/YVTN_repeat-like_dom_sf"/>
</dbReference>
<dbReference type="InterPro" id="IPR051200">
    <property type="entry name" value="Host-pathogen_enzymatic-act"/>
</dbReference>
<dbReference type="SUPFAM" id="SSF53474">
    <property type="entry name" value="alpha/beta-Hydrolases"/>
    <property type="match status" value="1"/>
</dbReference>
<dbReference type="STRING" id="39692.BST38_15595"/>
<dbReference type="Proteomes" id="UP000252008">
    <property type="component" value="Unassembled WGS sequence"/>
</dbReference>
<evidence type="ECO:0000313" key="3">
    <source>
        <dbReference type="Proteomes" id="UP000252008"/>
    </source>
</evidence>
<gene>
    <name evidence="2" type="ORF">MPP7335_05156</name>
</gene>
<dbReference type="SUPFAM" id="SSF51004">
    <property type="entry name" value="C-terminal (heme d1) domain of cytochrome cd1-nitrite reductase"/>
    <property type="match status" value="1"/>
</dbReference>
<dbReference type="InterPro" id="IPR011048">
    <property type="entry name" value="Haem_d1_sf"/>
</dbReference>
<keyword evidence="3" id="KW-1185">Reference proteome</keyword>
<dbReference type="Gene3D" id="2.130.10.10">
    <property type="entry name" value="YVTN repeat-like/Quinoprotein amine dehydrogenase"/>
    <property type="match status" value="2"/>
</dbReference>
<feature type="compositionally biased region" description="Pro residues" evidence="1">
    <location>
        <begin position="86"/>
        <end position="103"/>
    </location>
</feature>
<accession>A0A375YQB1</accession>